<name>A0ABN7VWH5_GIGMA</name>
<evidence type="ECO:0000256" key="1">
    <source>
        <dbReference type="SAM" id="Coils"/>
    </source>
</evidence>
<gene>
    <name evidence="2" type="ORF">GMARGA_LOCUS23532</name>
</gene>
<keyword evidence="3" id="KW-1185">Reference proteome</keyword>
<organism evidence="2 3">
    <name type="scientific">Gigaspora margarita</name>
    <dbReference type="NCBI Taxonomy" id="4874"/>
    <lineage>
        <taxon>Eukaryota</taxon>
        <taxon>Fungi</taxon>
        <taxon>Fungi incertae sedis</taxon>
        <taxon>Mucoromycota</taxon>
        <taxon>Glomeromycotina</taxon>
        <taxon>Glomeromycetes</taxon>
        <taxon>Diversisporales</taxon>
        <taxon>Gigasporaceae</taxon>
        <taxon>Gigaspora</taxon>
    </lineage>
</organism>
<evidence type="ECO:0000313" key="2">
    <source>
        <dbReference type="EMBL" id="CAG8802930.1"/>
    </source>
</evidence>
<feature type="non-terminal residue" evidence="2">
    <location>
        <position position="1"/>
    </location>
</feature>
<keyword evidence="1" id="KW-0175">Coiled coil</keyword>
<reference evidence="2 3" key="1">
    <citation type="submission" date="2021-06" db="EMBL/GenBank/DDBJ databases">
        <authorList>
            <person name="Kallberg Y."/>
            <person name="Tangrot J."/>
            <person name="Rosling A."/>
        </authorList>
    </citation>
    <scope>NUCLEOTIDE SEQUENCE [LARGE SCALE GENOMIC DNA]</scope>
    <source>
        <strain evidence="2 3">120-4 pot B 10/14</strain>
    </source>
</reference>
<proteinExistence type="predicted"/>
<sequence>NTIRGNVNGTGGTCGTFWCTIKGNLETEEIDEVQKKLQSLENDMKEKIKSVLKAGQQELSIPKVFKQKECNLEELNLEKLIQLLPEREYIQLHFFTLHCSHLIMLKDDLELSKSRQKKPREDDLLKILKFPEFLDLNRLEQEL</sequence>
<dbReference type="Proteomes" id="UP000789901">
    <property type="component" value="Unassembled WGS sequence"/>
</dbReference>
<feature type="coiled-coil region" evidence="1">
    <location>
        <begin position="23"/>
        <end position="50"/>
    </location>
</feature>
<comment type="caution">
    <text evidence="2">The sequence shown here is derived from an EMBL/GenBank/DDBJ whole genome shotgun (WGS) entry which is preliminary data.</text>
</comment>
<protein>
    <submittedName>
        <fullName evidence="2">6294_t:CDS:1</fullName>
    </submittedName>
</protein>
<accession>A0ABN7VWH5</accession>
<dbReference type="EMBL" id="CAJVQB010023911">
    <property type="protein sequence ID" value="CAG8802930.1"/>
    <property type="molecule type" value="Genomic_DNA"/>
</dbReference>
<evidence type="ECO:0000313" key="3">
    <source>
        <dbReference type="Proteomes" id="UP000789901"/>
    </source>
</evidence>